<dbReference type="RefSeq" id="XP_008726148.1">
    <property type="nucleotide sequence ID" value="XM_008727926.1"/>
</dbReference>
<dbReference type="GeneID" id="19982074"/>
<dbReference type="HOGENOM" id="CLU_049047_3_0_1"/>
<feature type="transmembrane region" description="Helical" evidence="5">
    <location>
        <begin position="16"/>
        <end position="38"/>
    </location>
</feature>
<dbReference type="GO" id="GO:0042147">
    <property type="term" value="P:retrograde transport, endosome to Golgi"/>
    <property type="evidence" value="ECO:0007669"/>
    <property type="project" value="TreeGrafter"/>
</dbReference>
<sequence>MKIEVDTRSLGLPFDAAGMLALLQLVVDYLAPLFLVLSPITSYADQIASIHRRKTSDGFSLDIPLIMLVASILKVFYWFGAYYDKSLLAQACLMILVQLVLLKVALDNRAPAGEKGGVGHQPFQGYAHNSPGHKGMLWDFLMEGRRPFGFWQWSATRPYFVFLGYFAGGLLFVHVFLPFLSRTPFYITLLGYVGLAIEAILPIPQILKNHRARSCKGFRLSVIINWLAGDAMKMSYFFLSKEFVPWPFRLCGIFQACCDSYLGVQFWMYGQGPVGMREDMDVSMANVGAGGMGKAGFPG</sequence>
<dbReference type="Gene3D" id="1.20.1280.290">
    <property type="match status" value="1"/>
</dbReference>
<dbReference type="PANTHER" id="PTHR14856:SF9">
    <property type="entry name" value="PQ-LOOP REPEAT-CONTAINING PROTEIN 1"/>
    <property type="match status" value="1"/>
</dbReference>
<evidence type="ECO:0008006" key="8">
    <source>
        <dbReference type="Google" id="ProtNLM"/>
    </source>
</evidence>
<dbReference type="GO" id="GO:0005829">
    <property type="term" value="C:cytosol"/>
    <property type="evidence" value="ECO:0007669"/>
    <property type="project" value="GOC"/>
</dbReference>
<dbReference type="GO" id="GO:0005802">
    <property type="term" value="C:trans-Golgi network"/>
    <property type="evidence" value="ECO:0007669"/>
    <property type="project" value="TreeGrafter"/>
</dbReference>
<dbReference type="Pfam" id="PF04193">
    <property type="entry name" value="PQ-loop"/>
    <property type="match status" value="2"/>
</dbReference>
<dbReference type="PANTHER" id="PTHR14856">
    <property type="entry name" value="PQ-LOOP REPEAT-CONTAINING PROTEIN 1-LIKE PROTEIN"/>
    <property type="match status" value="1"/>
</dbReference>
<feature type="transmembrane region" description="Helical" evidence="5">
    <location>
        <begin position="159"/>
        <end position="179"/>
    </location>
</feature>
<name>V9DE25_9EURO</name>
<evidence type="ECO:0000256" key="4">
    <source>
        <dbReference type="ARBA" id="ARBA00023136"/>
    </source>
</evidence>
<dbReference type="SMART" id="SM00679">
    <property type="entry name" value="CTNS"/>
    <property type="match status" value="2"/>
</dbReference>
<feature type="transmembrane region" description="Helical" evidence="5">
    <location>
        <begin position="185"/>
        <end position="203"/>
    </location>
</feature>
<keyword evidence="2 5" id="KW-0812">Transmembrane</keyword>
<dbReference type="GO" id="GO:0045332">
    <property type="term" value="P:phospholipid translocation"/>
    <property type="evidence" value="ECO:0007669"/>
    <property type="project" value="TreeGrafter"/>
</dbReference>
<evidence type="ECO:0000313" key="6">
    <source>
        <dbReference type="EMBL" id="ETI24212.1"/>
    </source>
</evidence>
<gene>
    <name evidence="6" type="ORF">G647_03581</name>
</gene>
<evidence type="ECO:0000256" key="2">
    <source>
        <dbReference type="ARBA" id="ARBA00022692"/>
    </source>
</evidence>
<keyword evidence="3 5" id="KW-1133">Transmembrane helix</keyword>
<evidence type="ECO:0000256" key="3">
    <source>
        <dbReference type="ARBA" id="ARBA00022989"/>
    </source>
</evidence>
<dbReference type="EMBL" id="KB822704">
    <property type="protein sequence ID" value="ETI24212.1"/>
    <property type="molecule type" value="Genomic_DNA"/>
</dbReference>
<dbReference type="GO" id="GO:0016020">
    <property type="term" value="C:membrane"/>
    <property type="evidence" value="ECO:0007669"/>
    <property type="project" value="UniProtKB-SubCell"/>
</dbReference>
<evidence type="ECO:0000313" key="7">
    <source>
        <dbReference type="Proteomes" id="UP000030678"/>
    </source>
</evidence>
<dbReference type="InterPro" id="IPR006603">
    <property type="entry name" value="PQ-loop_rpt"/>
</dbReference>
<dbReference type="VEuPathDB" id="FungiDB:G647_03581"/>
<dbReference type="FunFam" id="1.20.1280.290:FF:000005">
    <property type="entry name" value="PQ-loop repeat-containing protein 1"/>
    <property type="match status" value="1"/>
</dbReference>
<protein>
    <recommendedName>
        <fullName evidence="8">PQ loop repeat protein</fullName>
    </recommendedName>
</protein>
<dbReference type="OrthoDB" id="292213at2759"/>
<feature type="transmembrane region" description="Helical" evidence="5">
    <location>
        <begin position="59"/>
        <end position="81"/>
    </location>
</feature>
<organism evidence="6 7">
    <name type="scientific">Cladophialophora carrionii CBS 160.54</name>
    <dbReference type="NCBI Taxonomy" id="1279043"/>
    <lineage>
        <taxon>Eukaryota</taxon>
        <taxon>Fungi</taxon>
        <taxon>Dikarya</taxon>
        <taxon>Ascomycota</taxon>
        <taxon>Pezizomycotina</taxon>
        <taxon>Eurotiomycetes</taxon>
        <taxon>Chaetothyriomycetidae</taxon>
        <taxon>Chaetothyriales</taxon>
        <taxon>Herpotrichiellaceae</taxon>
        <taxon>Cladophialophora</taxon>
    </lineage>
</organism>
<comment type="subcellular location">
    <subcellularLocation>
        <location evidence="1">Membrane</location>
        <topology evidence="1">Multi-pass membrane protein</topology>
    </subcellularLocation>
</comment>
<dbReference type="InterPro" id="IPR052241">
    <property type="entry name" value="SLC66/Scramblase_ANY1"/>
</dbReference>
<reference evidence="6 7" key="1">
    <citation type="submission" date="2013-03" db="EMBL/GenBank/DDBJ databases">
        <title>The Genome Sequence of Cladophialophora carrionii CBS 160.54.</title>
        <authorList>
            <consortium name="The Broad Institute Genomics Platform"/>
            <person name="Cuomo C."/>
            <person name="de Hoog S."/>
            <person name="Gorbushina A."/>
            <person name="Walker B."/>
            <person name="Young S.K."/>
            <person name="Zeng Q."/>
            <person name="Gargeya S."/>
            <person name="Fitzgerald M."/>
            <person name="Haas B."/>
            <person name="Abouelleil A."/>
            <person name="Allen A.W."/>
            <person name="Alvarado L."/>
            <person name="Arachchi H.M."/>
            <person name="Berlin A.M."/>
            <person name="Chapman S.B."/>
            <person name="Gainer-Dewar J."/>
            <person name="Goldberg J."/>
            <person name="Griggs A."/>
            <person name="Gujja S."/>
            <person name="Hansen M."/>
            <person name="Howarth C."/>
            <person name="Imamovic A."/>
            <person name="Ireland A."/>
            <person name="Larimer J."/>
            <person name="McCowan C."/>
            <person name="Murphy C."/>
            <person name="Pearson M."/>
            <person name="Poon T.W."/>
            <person name="Priest M."/>
            <person name="Roberts A."/>
            <person name="Saif S."/>
            <person name="Shea T."/>
            <person name="Sisk P."/>
            <person name="Sykes S."/>
            <person name="Wortman J."/>
            <person name="Nusbaum C."/>
            <person name="Birren B."/>
        </authorList>
    </citation>
    <scope>NUCLEOTIDE SEQUENCE [LARGE SCALE GENOMIC DNA]</scope>
    <source>
        <strain evidence="6 7">CBS 160.54</strain>
    </source>
</reference>
<dbReference type="GO" id="GO:0005768">
    <property type="term" value="C:endosome"/>
    <property type="evidence" value="ECO:0007669"/>
    <property type="project" value="TreeGrafter"/>
</dbReference>
<dbReference type="Proteomes" id="UP000030678">
    <property type="component" value="Unassembled WGS sequence"/>
</dbReference>
<keyword evidence="4 5" id="KW-0472">Membrane</keyword>
<evidence type="ECO:0000256" key="1">
    <source>
        <dbReference type="ARBA" id="ARBA00004141"/>
    </source>
</evidence>
<dbReference type="AlphaFoldDB" id="V9DE25"/>
<feature type="transmembrane region" description="Helical" evidence="5">
    <location>
        <begin position="87"/>
        <end position="106"/>
    </location>
</feature>
<proteinExistence type="predicted"/>
<accession>V9DE25</accession>
<evidence type="ECO:0000256" key="5">
    <source>
        <dbReference type="SAM" id="Phobius"/>
    </source>
</evidence>